<dbReference type="InterPro" id="IPR026135">
    <property type="entry name" value="C6orf15"/>
</dbReference>
<dbReference type="OrthoDB" id="9446516at2759"/>
<dbReference type="Pfam" id="PF15809">
    <property type="entry name" value="STG"/>
    <property type="match status" value="1"/>
</dbReference>
<keyword evidence="2" id="KW-0732">Signal</keyword>
<dbReference type="Ensembl" id="ENSCLAT00000006012.1">
    <property type="protein sequence ID" value="ENSCLAP00000005911.1"/>
    <property type="gene ID" value="ENSCLAG00000004185.1"/>
</dbReference>
<dbReference type="Proteomes" id="UP000694398">
    <property type="component" value="Unassembled WGS sequence"/>
</dbReference>
<keyword evidence="4" id="KW-1185">Reference proteome</keyword>
<dbReference type="GeneTree" id="ENSGT00390000010291"/>
<sequence length="338" mass="34864">MQGRVAGSLAPLGLLLVCLHLPGLFARSIGTAEEKASLHPRADVPALGQPPFTGPLSARHAQPHADPGPHDVPGAPAQFSVPPPGGPQAAGRAGRQTLSWGLPPTESWPAEVPWQVMAAAAEDPLEQALPEEPAYLSGAGALPPGSEPWPVAFSAKAAQPSSEASPVHLDSAANRLTLATPLGVSGDLLAQRPFWSLIYRLLPRLPWGALNPSMPWGGGVLGTGWGTRPMPYPSGPWGVNSKFPGGSWGNINRYPGGSWGGTNRYPGGSWGGTSRYPGGSWGGTSWYPGGSWGAGSWGNNSRYRGAGGGNVPPGVVRPLGPSWYIPAGLSDPQNPGLQ</sequence>
<dbReference type="PANTHER" id="PTHR15817">
    <property type="entry name" value="STG PROTEIN"/>
    <property type="match status" value="1"/>
</dbReference>
<dbReference type="OMA" id="WPSEDPW"/>
<organism evidence="3 4">
    <name type="scientific">Chinchilla lanigera</name>
    <name type="common">Long-tailed chinchilla</name>
    <name type="synonym">Chinchilla villidera</name>
    <dbReference type="NCBI Taxonomy" id="34839"/>
    <lineage>
        <taxon>Eukaryota</taxon>
        <taxon>Metazoa</taxon>
        <taxon>Chordata</taxon>
        <taxon>Craniata</taxon>
        <taxon>Vertebrata</taxon>
        <taxon>Euteleostomi</taxon>
        <taxon>Mammalia</taxon>
        <taxon>Eutheria</taxon>
        <taxon>Euarchontoglires</taxon>
        <taxon>Glires</taxon>
        <taxon>Rodentia</taxon>
        <taxon>Hystricomorpha</taxon>
        <taxon>Chinchillidae</taxon>
        <taxon>Chinchilla</taxon>
    </lineage>
</organism>
<reference evidence="3" key="2">
    <citation type="submission" date="2025-09" db="UniProtKB">
        <authorList>
            <consortium name="Ensembl"/>
        </authorList>
    </citation>
    <scope>IDENTIFICATION</scope>
</reference>
<evidence type="ECO:0000256" key="2">
    <source>
        <dbReference type="SAM" id="SignalP"/>
    </source>
</evidence>
<dbReference type="PANTHER" id="PTHR15817:SF2">
    <property type="entry name" value="SIMILAR TO RIKEN CDNA 2300002M23"/>
    <property type="match status" value="1"/>
</dbReference>
<feature type="chain" id="PRO_5034282383" evidence="2">
    <location>
        <begin position="27"/>
        <end position="338"/>
    </location>
</feature>
<accession>A0A8C2UUB0</accession>
<feature type="region of interest" description="Disordered" evidence="1">
    <location>
        <begin position="40"/>
        <end position="96"/>
    </location>
</feature>
<protein>
    <submittedName>
        <fullName evidence="3">Chromosome 6 open reading frame 15</fullName>
    </submittedName>
</protein>
<gene>
    <name evidence="3" type="primary">C6orf15</name>
</gene>
<proteinExistence type="predicted"/>
<evidence type="ECO:0000313" key="3">
    <source>
        <dbReference type="Ensembl" id="ENSCLAP00000005911.1"/>
    </source>
</evidence>
<evidence type="ECO:0000256" key="1">
    <source>
        <dbReference type="SAM" id="MobiDB-lite"/>
    </source>
</evidence>
<dbReference type="AlphaFoldDB" id="A0A8C2UUB0"/>
<feature type="compositionally biased region" description="Low complexity" evidence="1">
    <location>
        <begin position="87"/>
        <end position="96"/>
    </location>
</feature>
<name>A0A8C2UUB0_CHILA</name>
<evidence type="ECO:0000313" key="4">
    <source>
        <dbReference type="Proteomes" id="UP000694398"/>
    </source>
</evidence>
<dbReference type="GO" id="GO:0030198">
    <property type="term" value="P:extracellular matrix organization"/>
    <property type="evidence" value="ECO:0007669"/>
    <property type="project" value="TreeGrafter"/>
</dbReference>
<feature type="signal peptide" evidence="2">
    <location>
        <begin position="1"/>
        <end position="26"/>
    </location>
</feature>
<reference evidence="3" key="1">
    <citation type="submission" date="2025-08" db="UniProtKB">
        <authorList>
            <consortium name="Ensembl"/>
        </authorList>
    </citation>
    <scope>IDENTIFICATION</scope>
</reference>
<dbReference type="GO" id="GO:0031012">
    <property type="term" value="C:extracellular matrix"/>
    <property type="evidence" value="ECO:0007669"/>
    <property type="project" value="TreeGrafter"/>
</dbReference>